<organism evidence="2 3">
    <name type="scientific">Fusarium fujikuroi</name>
    <name type="common">Bakanae and foot rot disease fungus</name>
    <name type="synonym">Gibberella fujikuroi</name>
    <dbReference type="NCBI Taxonomy" id="5127"/>
    <lineage>
        <taxon>Eukaryota</taxon>
        <taxon>Fungi</taxon>
        <taxon>Dikarya</taxon>
        <taxon>Ascomycota</taxon>
        <taxon>Pezizomycotina</taxon>
        <taxon>Sordariomycetes</taxon>
        <taxon>Hypocreomycetidae</taxon>
        <taxon>Hypocreales</taxon>
        <taxon>Nectriaceae</taxon>
        <taxon>Fusarium</taxon>
        <taxon>Fusarium fujikuroi species complex</taxon>
    </lineage>
</organism>
<evidence type="ECO:0000313" key="3">
    <source>
        <dbReference type="Proteomes" id="UP000760494"/>
    </source>
</evidence>
<proteinExistence type="predicted"/>
<feature type="non-terminal residue" evidence="2">
    <location>
        <position position="1"/>
    </location>
</feature>
<comment type="caution">
    <text evidence="2">The sequence shown here is derived from an EMBL/GenBank/DDBJ whole genome shotgun (WGS) entry which is preliminary data.</text>
</comment>
<protein>
    <submittedName>
        <fullName evidence="2">Uncharacterized protein</fullName>
    </submittedName>
</protein>
<dbReference type="Proteomes" id="UP000760494">
    <property type="component" value="Unassembled WGS sequence"/>
</dbReference>
<evidence type="ECO:0000313" key="2">
    <source>
        <dbReference type="EMBL" id="VTT74582.1"/>
    </source>
</evidence>
<dbReference type="EMBL" id="CABFJX010000374">
    <property type="protein sequence ID" value="VTT74582.1"/>
    <property type="molecule type" value="Genomic_DNA"/>
</dbReference>
<evidence type="ECO:0000256" key="1">
    <source>
        <dbReference type="SAM" id="MobiDB-lite"/>
    </source>
</evidence>
<feature type="region of interest" description="Disordered" evidence="1">
    <location>
        <begin position="94"/>
        <end position="117"/>
    </location>
</feature>
<name>A0A9Q9RX30_FUSFU</name>
<accession>A0A9Q9RX30</accession>
<dbReference type="AlphaFoldDB" id="A0A9Q9RX30"/>
<reference evidence="2" key="1">
    <citation type="submission" date="2019-05" db="EMBL/GenBank/DDBJ databases">
        <authorList>
            <person name="Piombo E."/>
        </authorList>
    </citation>
    <scope>NUCLEOTIDE SEQUENCE</scope>
    <source>
        <strain evidence="2">C2S</strain>
    </source>
</reference>
<feature type="compositionally biased region" description="Basic and acidic residues" evidence="1">
    <location>
        <begin position="107"/>
        <end position="117"/>
    </location>
</feature>
<feature type="region of interest" description="Disordered" evidence="1">
    <location>
        <begin position="1"/>
        <end position="23"/>
    </location>
</feature>
<gene>
    <name evidence="2" type="ORF">C2S_1767</name>
</gene>
<sequence length="117" mass="12502">MVVKLEDSTASVEGDSHDGSYGAGDEFGNLTETFSWCKSLIATTGSVGQASLWSLQAQRCWKGSARHASQTQEQMNFVLESIVRNVRMAHPQCGVDDSDVGASNGARVEEAKTTAMS</sequence>